<dbReference type="Gene3D" id="3.40.50.2000">
    <property type="entry name" value="Glycogen Phosphorylase B"/>
    <property type="match status" value="1"/>
</dbReference>
<dbReference type="EMBL" id="CYHF01000001">
    <property type="protein sequence ID" value="CUA92840.1"/>
    <property type="molecule type" value="Genomic_DNA"/>
</dbReference>
<dbReference type="GO" id="GO:0016740">
    <property type="term" value="F:transferase activity"/>
    <property type="evidence" value="ECO:0007669"/>
    <property type="project" value="UniProtKB-KW"/>
</dbReference>
<organism evidence="1 2">
    <name type="scientific">Thiomonas bhubaneswarensis</name>
    <dbReference type="NCBI Taxonomy" id="339866"/>
    <lineage>
        <taxon>Bacteria</taxon>
        <taxon>Pseudomonadati</taxon>
        <taxon>Pseudomonadota</taxon>
        <taxon>Betaproteobacteria</taxon>
        <taxon>Burkholderiales</taxon>
        <taxon>Thiomonas</taxon>
    </lineage>
</organism>
<accession>A0A0K6HPJ9</accession>
<dbReference type="SUPFAM" id="SSF53756">
    <property type="entry name" value="UDP-Glycosyltransferase/glycogen phosphorylase"/>
    <property type="match status" value="1"/>
</dbReference>
<dbReference type="RefSeq" id="WP_072242926.1">
    <property type="nucleotide sequence ID" value="NZ_CYHF01000001.1"/>
</dbReference>
<proteinExistence type="predicted"/>
<dbReference type="STRING" id="339866.GCA_001418255_00005"/>
<gene>
    <name evidence="1" type="ORF">Ga0061069_1016</name>
</gene>
<evidence type="ECO:0000313" key="2">
    <source>
        <dbReference type="Proteomes" id="UP000183649"/>
    </source>
</evidence>
<dbReference type="OrthoDB" id="9816564at2"/>
<protein>
    <submittedName>
        <fullName evidence="1">Glycosyl transferases group 1</fullName>
    </submittedName>
</protein>
<name>A0A0K6HPJ9_9BURK</name>
<sequence>MRLVYLSPVSWSSFEQRPHKFVRWYHLRTQAPVLWIDPYPARFPRISDWERVRKQLALTYPTEQIPPWLSIIRPRALPIEPLPGLAQFNRVLWTGIVAEVSRFIGSGDAMIVCGKPSLLALDILAKFSRHCSMYDAMDDFPSFHRGLAKRALCTREMQLIARVDTLWASSRKLVHRLSKQRSDVQLVPNGLDPALLPVPRRRTIVRASPVVFGYVGTMAAWFDWDIIFALARARPQDRIRLVGPLEVGPNRSLPSNIELHPPVPHALALQIMNEFDVGLIPFKRNSLTDSVDPIKYYEYRALGVPVLSTDFGEMASRKNMPGVHLIDVSRNLADTASRAVADTTALDTAFAKRHSWEAVFDAARLN</sequence>
<keyword evidence="1" id="KW-0808">Transferase</keyword>
<dbReference type="Proteomes" id="UP000183649">
    <property type="component" value="Unassembled WGS sequence"/>
</dbReference>
<evidence type="ECO:0000313" key="1">
    <source>
        <dbReference type="EMBL" id="CUA92840.1"/>
    </source>
</evidence>
<dbReference type="AlphaFoldDB" id="A0A0K6HPJ9"/>
<reference evidence="2" key="1">
    <citation type="submission" date="2015-08" db="EMBL/GenBank/DDBJ databases">
        <authorList>
            <person name="Varghese N."/>
        </authorList>
    </citation>
    <scope>NUCLEOTIDE SEQUENCE [LARGE SCALE GENOMIC DNA]</scope>
    <source>
        <strain evidence="2">DSM 18181</strain>
    </source>
</reference>
<keyword evidence="2" id="KW-1185">Reference proteome</keyword>